<dbReference type="PANTHER" id="PTHR22916:SF65">
    <property type="entry name" value="SLR1065 PROTEIN"/>
    <property type="match status" value="1"/>
</dbReference>
<dbReference type="OrthoDB" id="9788101at2"/>
<dbReference type="AlphaFoldDB" id="A0A239BMF2"/>
<protein>
    <submittedName>
        <fullName evidence="2">Glycosyl transferase family 2</fullName>
    </submittedName>
</protein>
<keyword evidence="2" id="KW-0808">Transferase</keyword>
<accession>A0A239BMF2</accession>
<evidence type="ECO:0000313" key="2">
    <source>
        <dbReference type="EMBL" id="SNS08802.1"/>
    </source>
</evidence>
<dbReference type="PANTHER" id="PTHR22916">
    <property type="entry name" value="GLYCOSYLTRANSFERASE"/>
    <property type="match status" value="1"/>
</dbReference>
<dbReference type="EMBL" id="FZOQ01000002">
    <property type="protein sequence ID" value="SNS08802.1"/>
    <property type="molecule type" value="Genomic_DNA"/>
</dbReference>
<feature type="domain" description="Glycosyltransferase 2-like" evidence="1">
    <location>
        <begin position="35"/>
        <end position="149"/>
    </location>
</feature>
<dbReference type="SUPFAM" id="SSF53448">
    <property type="entry name" value="Nucleotide-diphospho-sugar transferases"/>
    <property type="match status" value="1"/>
</dbReference>
<reference evidence="3" key="1">
    <citation type="submission" date="2017-06" db="EMBL/GenBank/DDBJ databases">
        <authorList>
            <person name="Varghese N."/>
            <person name="Submissions S."/>
        </authorList>
    </citation>
    <scope>NUCLEOTIDE SEQUENCE [LARGE SCALE GENOMIC DNA]</scope>
    <source>
        <strain evidence="3">NKM1</strain>
    </source>
</reference>
<dbReference type="CDD" id="cd06433">
    <property type="entry name" value="GT_2_WfgS_like"/>
    <property type="match status" value="1"/>
</dbReference>
<evidence type="ECO:0000259" key="1">
    <source>
        <dbReference type="Pfam" id="PF00535"/>
    </source>
</evidence>
<name>A0A239BMF2_9BACT</name>
<organism evidence="2 3">
    <name type="scientific">Pontibacter ummariensis</name>
    <dbReference type="NCBI Taxonomy" id="1610492"/>
    <lineage>
        <taxon>Bacteria</taxon>
        <taxon>Pseudomonadati</taxon>
        <taxon>Bacteroidota</taxon>
        <taxon>Cytophagia</taxon>
        <taxon>Cytophagales</taxon>
        <taxon>Hymenobacteraceae</taxon>
        <taxon>Pontibacter</taxon>
    </lineage>
</organism>
<dbReference type="Pfam" id="PF00535">
    <property type="entry name" value="Glycos_transf_2"/>
    <property type="match status" value="1"/>
</dbReference>
<evidence type="ECO:0000313" key="3">
    <source>
        <dbReference type="Proteomes" id="UP000198432"/>
    </source>
</evidence>
<proteinExistence type="predicted"/>
<dbReference type="Gene3D" id="3.90.550.10">
    <property type="entry name" value="Spore Coat Polysaccharide Biosynthesis Protein SpsA, Chain A"/>
    <property type="match status" value="1"/>
</dbReference>
<dbReference type="RefSeq" id="WP_089317523.1">
    <property type="nucleotide sequence ID" value="NZ_FZOQ01000002.1"/>
</dbReference>
<keyword evidence="3" id="KW-1185">Reference proteome</keyword>
<dbReference type="Proteomes" id="UP000198432">
    <property type="component" value="Unassembled WGS sequence"/>
</dbReference>
<dbReference type="InterPro" id="IPR029044">
    <property type="entry name" value="Nucleotide-diphossugar_trans"/>
</dbReference>
<dbReference type="GO" id="GO:0016758">
    <property type="term" value="F:hexosyltransferase activity"/>
    <property type="evidence" value="ECO:0007669"/>
    <property type="project" value="UniProtKB-ARBA"/>
</dbReference>
<dbReference type="InterPro" id="IPR001173">
    <property type="entry name" value="Glyco_trans_2-like"/>
</dbReference>
<gene>
    <name evidence="2" type="ORF">SAMN06296052_10224</name>
</gene>
<sequence length="350" mass="40591">MIDLPEPAVTSDVWPWSTDTDVPTFSANSDWPKISIITPSYNQGKYIEETIRSVLAQNYPNLEYIIIDGGSTDETLEIIKKYEPWISYWVSEPDNGQSHAINKGLKKCTGEIFNWLNSDDFYTPGALFEVASKFKDNSSLHVVSGYERYLRNGSGEEEIFAGTLVVKDIVKTIELSQIGQPSTFFKTNKFKELGPIPENLHYVMDGEMWVRYLLLNGQGKFSKIEKTLVNFRLHNDSKTVNNIHSFHYERNCIICDVQRFAKVPQAIIDHWVTITANKTPVYTLNRPWEINEKYITKKQLRTYFIKKYINFQFQHNNLRNVFFGIKQLIKDKQFNAFMLRSLIKLVIKAG</sequence>